<dbReference type="NCBIfam" id="TIGR03902">
    <property type="entry name" value="rhom_GG_sort"/>
    <property type="match status" value="1"/>
</dbReference>
<protein>
    <submittedName>
        <fullName evidence="7">Rhombosortase</fullName>
        <ecNumber evidence="7">3.4.21.-</ecNumber>
    </submittedName>
</protein>
<feature type="transmembrane region" description="Helical" evidence="5">
    <location>
        <begin position="171"/>
        <end position="192"/>
    </location>
</feature>
<dbReference type="KEGG" id="slom:PXH66_13130"/>
<evidence type="ECO:0000256" key="3">
    <source>
        <dbReference type="ARBA" id="ARBA00022989"/>
    </source>
</evidence>
<proteinExistence type="predicted"/>
<dbReference type="GO" id="GO:0004252">
    <property type="term" value="F:serine-type endopeptidase activity"/>
    <property type="evidence" value="ECO:0007669"/>
    <property type="project" value="InterPro"/>
</dbReference>
<keyword evidence="7" id="KW-0378">Hydrolase</keyword>
<feature type="transmembrane region" description="Helical" evidence="5">
    <location>
        <begin position="103"/>
        <end position="120"/>
    </location>
</feature>
<keyword evidence="2 5" id="KW-0812">Transmembrane</keyword>
<keyword evidence="8" id="KW-1185">Reference proteome</keyword>
<accession>A0AAF0CP27</accession>
<evidence type="ECO:0000256" key="5">
    <source>
        <dbReference type="SAM" id="Phobius"/>
    </source>
</evidence>
<dbReference type="Pfam" id="PF01694">
    <property type="entry name" value="Rhomboid"/>
    <property type="match status" value="1"/>
</dbReference>
<dbReference type="EMBL" id="CP119075">
    <property type="protein sequence ID" value="WED63274.1"/>
    <property type="molecule type" value="Genomic_DNA"/>
</dbReference>
<dbReference type="AlphaFoldDB" id="A0AAF0CP27"/>
<comment type="subcellular location">
    <subcellularLocation>
        <location evidence="1">Membrane</location>
        <topology evidence="1">Multi-pass membrane protein</topology>
    </subcellularLocation>
</comment>
<reference evidence="7" key="1">
    <citation type="submission" date="2023-03" db="EMBL/GenBank/DDBJ databases">
        <title>Lomoglobus Profundus gen. nov., sp. nov., a novel member of the phylum Verrucomicrobia, isolated from deep-marine sediment of South China Sea.</title>
        <authorList>
            <person name="Ahmad T."/>
            <person name="Ishaq S.E."/>
            <person name="Wang F."/>
        </authorList>
    </citation>
    <scope>NUCLEOTIDE SEQUENCE</scope>
    <source>
        <strain evidence="7">LMO-M01</strain>
    </source>
</reference>
<dbReference type="Proteomes" id="UP001218638">
    <property type="component" value="Chromosome"/>
</dbReference>
<feature type="transmembrane region" description="Helical" evidence="5">
    <location>
        <begin position="132"/>
        <end position="151"/>
    </location>
</feature>
<feature type="domain" description="Peptidase S54 rhomboid" evidence="6">
    <location>
        <begin position="40"/>
        <end position="186"/>
    </location>
</feature>
<gene>
    <name evidence="7" type="primary">rrtA</name>
    <name evidence="7" type="ORF">PXH66_13130</name>
</gene>
<dbReference type="RefSeq" id="WP_330928626.1">
    <property type="nucleotide sequence ID" value="NZ_CP119075.1"/>
</dbReference>
<feature type="transmembrane region" description="Helical" evidence="5">
    <location>
        <begin position="78"/>
        <end position="97"/>
    </location>
</feature>
<dbReference type="InterPro" id="IPR023826">
    <property type="entry name" value="Rhom-like_SP_proteobac"/>
</dbReference>
<keyword evidence="4 5" id="KW-0472">Membrane</keyword>
<evidence type="ECO:0000256" key="2">
    <source>
        <dbReference type="ARBA" id="ARBA00022692"/>
    </source>
</evidence>
<keyword evidence="3 5" id="KW-1133">Transmembrane helix</keyword>
<dbReference type="SUPFAM" id="SSF144091">
    <property type="entry name" value="Rhomboid-like"/>
    <property type="match status" value="1"/>
</dbReference>
<evidence type="ECO:0000256" key="4">
    <source>
        <dbReference type="ARBA" id="ARBA00023136"/>
    </source>
</evidence>
<dbReference type="Gene3D" id="1.20.1540.10">
    <property type="entry name" value="Rhomboid-like"/>
    <property type="match status" value="1"/>
</dbReference>
<name>A0AAF0CP27_9BACT</name>
<evidence type="ECO:0000313" key="7">
    <source>
        <dbReference type="EMBL" id="WED63274.1"/>
    </source>
</evidence>
<organism evidence="7 8">
    <name type="scientific">Synoicihabitans lomoniglobus</name>
    <dbReference type="NCBI Taxonomy" id="2909285"/>
    <lineage>
        <taxon>Bacteria</taxon>
        <taxon>Pseudomonadati</taxon>
        <taxon>Verrucomicrobiota</taxon>
        <taxon>Opitutia</taxon>
        <taxon>Opitutales</taxon>
        <taxon>Opitutaceae</taxon>
        <taxon>Synoicihabitans</taxon>
    </lineage>
</organism>
<evidence type="ECO:0000313" key="8">
    <source>
        <dbReference type="Proteomes" id="UP001218638"/>
    </source>
</evidence>
<evidence type="ECO:0000259" key="6">
    <source>
        <dbReference type="Pfam" id="PF01694"/>
    </source>
</evidence>
<dbReference type="GO" id="GO:0016020">
    <property type="term" value="C:membrane"/>
    <property type="evidence" value="ECO:0007669"/>
    <property type="project" value="UniProtKB-SubCell"/>
</dbReference>
<feature type="transmembrane region" description="Helical" evidence="5">
    <location>
        <begin position="56"/>
        <end position="71"/>
    </location>
</feature>
<dbReference type="InterPro" id="IPR022764">
    <property type="entry name" value="Peptidase_S54_rhomboid_dom"/>
</dbReference>
<sequence length="217" mass="23449">MKRFPFLTFGLAFTAVLIALIPGATAWLQLDRYAVIHDVQWLRGLTGHLTHFDTDHLTWDVAALLLLGTLAERESRRATAVTLALSAIGISSAVLIFHPQFATYRGLSGLDSALFGLIVARLFTTGWRERHGFTLATAALAAVGFIFKTGFELFANDTVFASSLGYAPVPLAHFVGFTIGSIVATFSARNAIRHNPHPSLNHHGQPALIPCSNPLSS</sequence>
<evidence type="ECO:0000256" key="1">
    <source>
        <dbReference type="ARBA" id="ARBA00004141"/>
    </source>
</evidence>
<dbReference type="InterPro" id="IPR035952">
    <property type="entry name" value="Rhomboid-like_sf"/>
</dbReference>
<dbReference type="EC" id="3.4.21.-" evidence="7"/>